<dbReference type="PANTHER" id="PTHR33164">
    <property type="entry name" value="TRANSCRIPTIONAL REGULATOR, MARR FAMILY"/>
    <property type="match status" value="1"/>
</dbReference>
<reference evidence="2 3" key="1">
    <citation type="submission" date="2015-09" db="EMBL/GenBank/DDBJ databases">
        <title>Identification and resolution of microdiversity through metagenomic sequencing of parallel consortia.</title>
        <authorList>
            <person name="Nelson W.C."/>
            <person name="Romine M.F."/>
            <person name="Lindemann S.R."/>
        </authorList>
    </citation>
    <scope>NUCLEOTIDE SEQUENCE [LARGE SCALE GENOMIC DNA]</scope>
    <source>
        <strain evidence="2">HL-49</strain>
    </source>
</reference>
<sequence length="158" mass="18132">MNKKKEDRSTLIQNINTLSRKFSTHTILMHQAIAEKAGLSGTDHKYIDLLLEHGSMTAGKFAELSGLTTGAATGMIDRLEKIDLVRRERDPNDRRKVVVVLNREKAFERIGPTFSQMQNDLKEFYTAFTVAELITVEKYLRTVNEFTKEQIRKLNESE</sequence>
<dbReference type="InterPro" id="IPR036390">
    <property type="entry name" value="WH_DNA-bd_sf"/>
</dbReference>
<dbReference type="PATRIC" id="fig|1305737.6.peg.42"/>
<evidence type="ECO:0000259" key="1">
    <source>
        <dbReference type="PROSITE" id="PS50995"/>
    </source>
</evidence>
<dbReference type="SMART" id="SM00347">
    <property type="entry name" value="HTH_MARR"/>
    <property type="match status" value="1"/>
</dbReference>
<name>A0A0P7Y430_9BACT</name>
<comment type="caution">
    <text evidence="2">The sequence shown here is derived from an EMBL/GenBank/DDBJ whole genome shotgun (WGS) entry which is preliminary data.</text>
</comment>
<organism evidence="2 3">
    <name type="scientific">Algoriphagus marincola HL-49</name>
    <dbReference type="NCBI Taxonomy" id="1305737"/>
    <lineage>
        <taxon>Bacteria</taxon>
        <taxon>Pseudomonadati</taxon>
        <taxon>Bacteroidota</taxon>
        <taxon>Cytophagia</taxon>
        <taxon>Cytophagales</taxon>
        <taxon>Cyclobacteriaceae</taxon>
        <taxon>Algoriphagus</taxon>
    </lineage>
</organism>
<dbReference type="GO" id="GO:0003700">
    <property type="term" value="F:DNA-binding transcription factor activity"/>
    <property type="evidence" value="ECO:0007669"/>
    <property type="project" value="InterPro"/>
</dbReference>
<dbReference type="eggNOG" id="COG1846">
    <property type="taxonomic scope" value="Bacteria"/>
</dbReference>
<dbReference type="Pfam" id="PF01047">
    <property type="entry name" value="MarR"/>
    <property type="match status" value="1"/>
</dbReference>
<dbReference type="InterPro" id="IPR039422">
    <property type="entry name" value="MarR/SlyA-like"/>
</dbReference>
<evidence type="ECO:0000313" key="2">
    <source>
        <dbReference type="EMBL" id="KPQ11302.1"/>
    </source>
</evidence>
<protein>
    <submittedName>
        <fullName evidence="2">MarR family transcriptional regulator</fullName>
    </submittedName>
</protein>
<dbReference type="PANTHER" id="PTHR33164:SF106">
    <property type="entry name" value="TRANSCRIPTIONAL REGULATORY PROTEIN"/>
    <property type="match status" value="1"/>
</dbReference>
<dbReference type="Gene3D" id="1.10.10.10">
    <property type="entry name" value="Winged helix-like DNA-binding domain superfamily/Winged helix DNA-binding domain"/>
    <property type="match status" value="1"/>
</dbReference>
<accession>A0A0P7Y430</accession>
<feature type="domain" description="HTH marR-type" evidence="1">
    <location>
        <begin position="8"/>
        <end position="145"/>
    </location>
</feature>
<gene>
    <name evidence="2" type="ORF">HLUCCX10_15385</name>
</gene>
<dbReference type="SUPFAM" id="SSF46785">
    <property type="entry name" value="Winged helix' DNA-binding domain"/>
    <property type="match status" value="1"/>
</dbReference>
<dbReference type="InterPro" id="IPR000835">
    <property type="entry name" value="HTH_MarR-typ"/>
</dbReference>
<dbReference type="GO" id="GO:0006950">
    <property type="term" value="P:response to stress"/>
    <property type="evidence" value="ECO:0007669"/>
    <property type="project" value="TreeGrafter"/>
</dbReference>
<dbReference type="PROSITE" id="PS50995">
    <property type="entry name" value="HTH_MARR_2"/>
    <property type="match status" value="1"/>
</dbReference>
<dbReference type="STRING" id="1305737.GCA_000526355_01120"/>
<dbReference type="InterPro" id="IPR036388">
    <property type="entry name" value="WH-like_DNA-bd_sf"/>
</dbReference>
<evidence type="ECO:0000313" key="3">
    <source>
        <dbReference type="Proteomes" id="UP000050421"/>
    </source>
</evidence>
<dbReference type="EMBL" id="LJXT01000123">
    <property type="protein sequence ID" value="KPQ11302.1"/>
    <property type="molecule type" value="Genomic_DNA"/>
</dbReference>
<dbReference type="Proteomes" id="UP000050421">
    <property type="component" value="Unassembled WGS sequence"/>
</dbReference>
<dbReference type="AlphaFoldDB" id="A0A0P7Y430"/>
<proteinExistence type="predicted"/>